<organism evidence="1">
    <name type="scientific">Arundo donax</name>
    <name type="common">Giant reed</name>
    <name type="synonym">Donax arundinaceus</name>
    <dbReference type="NCBI Taxonomy" id="35708"/>
    <lineage>
        <taxon>Eukaryota</taxon>
        <taxon>Viridiplantae</taxon>
        <taxon>Streptophyta</taxon>
        <taxon>Embryophyta</taxon>
        <taxon>Tracheophyta</taxon>
        <taxon>Spermatophyta</taxon>
        <taxon>Magnoliopsida</taxon>
        <taxon>Liliopsida</taxon>
        <taxon>Poales</taxon>
        <taxon>Poaceae</taxon>
        <taxon>PACMAD clade</taxon>
        <taxon>Arundinoideae</taxon>
        <taxon>Arundineae</taxon>
        <taxon>Arundo</taxon>
    </lineage>
</organism>
<dbReference type="AlphaFoldDB" id="A0A0A8ZA79"/>
<accession>A0A0A8ZA79</accession>
<name>A0A0A8ZA79_ARUDO</name>
<reference evidence="1" key="2">
    <citation type="journal article" date="2015" name="Data Brief">
        <title>Shoot transcriptome of the giant reed, Arundo donax.</title>
        <authorList>
            <person name="Barrero R.A."/>
            <person name="Guerrero F.D."/>
            <person name="Moolhuijzen P."/>
            <person name="Goolsby J.A."/>
            <person name="Tidwell J."/>
            <person name="Bellgard S.E."/>
            <person name="Bellgard M.I."/>
        </authorList>
    </citation>
    <scope>NUCLEOTIDE SEQUENCE</scope>
    <source>
        <tissue evidence="1">Shoot tissue taken approximately 20 cm above the soil surface</tissue>
    </source>
</reference>
<evidence type="ECO:0000313" key="1">
    <source>
        <dbReference type="EMBL" id="JAD31782.1"/>
    </source>
</evidence>
<reference evidence="1" key="1">
    <citation type="submission" date="2014-09" db="EMBL/GenBank/DDBJ databases">
        <authorList>
            <person name="Magalhaes I.L.F."/>
            <person name="Oliveira U."/>
            <person name="Santos F.R."/>
            <person name="Vidigal T.H.D.A."/>
            <person name="Brescovit A.D."/>
            <person name="Santos A.J."/>
        </authorList>
    </citation>
    <scope>NUCLEOTIDE SEQUENCE</scope>
    <source>
        <tissue evidence="1">Shoot tissue taken approximately 20 cm above the soil surface</tissue>
    </source>
</reference>
<protein>
    <submittedName>
        <fullName evidence="1">Uncharacterized protein</fullName>
    </submittedName>
</protein>
<sequence length="28" mass="3205">MARYVGMQELVSAELMASFQMPLHTFIC</sequence>
<dbReference type="EMBL" id="GBRH01266113">
    <property type="protein sequence ID" value="JAD31782.1"/>
    <property type="molecule type" value="Transcribed_RNA"/>
</dbReference>
<proteinExistence type="predicted"/>